<organism evidence="2 4">
    <name type="scientific">Thalassospira marina</name>
    <dbReference type="NCBI Taxonomy" id="2048283"/>
    <lineage>
        <taxon>Bacteria</taxon>
        <taxon>Pseudomonadati</taxon>
        <taxon>Pseudomonadota</taxon>
        <taxon>Alphaproteobacteria</taxon>
        <taxon>Rhodospirillales</taxon>
        <taxon>Thalassospiraceae</taxon>
        <taxon>Thalassospira</taxon>
    </lineage>
</organism>
<evidence type="ECO:0000313" key="4">
    <source>
        <dbReference type="Proteomes" id="UP000233597"/>
    </source>
</evidence>
<name>A0A2N3KZS4_9PROT</name>
<dbReference type="KEGG" id="thac:CSC3H3_04785"/>
<dbReference type="Pfam" id="PF19821">
    <property type="entry name" value="Phage_capsid_2"/>
    <property type="match status" value="1"/>
</dbReference>
<gene>
    <name evidence="2" type="ORF">COO20_02175</name>
    <name evidence="1" type="ORF">CSC3H3_04785</name>
</gene>
<evidence type="ECO:0000313" key="1">
    <source>
        <dbReference type="EMBL" id="AUG52116.1"/>
    </source>
</evidence>
<dbReference type="RefSeq" id="WP_101264026.1">
    <property type="nucleotide sequence ID" value="NZ_CP024199.1"/>
</dbReference>
<proteinExistence type="predicted"/>
<dbReference type="EMBL" id="CP024199">
    <property type="protein sequence ID" value="AUG52116.1"/>
    <property type="molecule type" value="Genomic_DNA"/>
</dbReference>
<dbReference type="AlphaFoldDB" id="A0A2N3KZS4"/>
<accession>A0A2N3KZS4</accession>
<dbReference type="Proteomes" id="UP000233597">
    <property type="component" value="Unassembled WGS sequence"/>
</dbReference>
<protein>
    <recommendedName>
        <fullName evidence="5">Major capsid protein</fullName>
    </recommendedName>
</protein>
<evidence type="ECO:0000313" key="3">
    <source>
        <dbReference type="Proteomes" id="UP000233458"/>
    </source>
</evidence>
<dbReference type="OrthoDB" id="5446417at2"/>
<reference evidence="2 4" key="1">
    <citation type="submission" date="2017-09" db="EMBL/GenBank/DDBJ databases">
        <title>Biodiversity and function of Thalassospira species in the particle-attached aromatic-hydrocarbon-degrading consortia from the surface seawater of the South China Sea.</title>
        <authorList>
            <person name="Dong C."/>
            <person name="Liu R."/>
            <person name="Shao Z."/>
        </authorList>
    </citation>
    <scope>NUCLEOTIDE SEQUENCE [LARGE SCALE GENOMIC DNA]</scope>
    <source>
        <strain evidence="2 4">CSC1P2</strain>
    </source>
</reference>
<sequence length="271" mass="29835">MSISIDKSFIEHFQADVHQAYQRMGSKLRNTVRVKNGIKGATTVFQKVGKGVATTKARHGKVPVMNVDHEPVRCDLLDYYAGDWIDALDELKVNHDEKMVLANAGAYALGRKTDELIINALSQTTDVIAHQDTGLVVDKVLAAFEDMGGRDVPDDGQRYAIIGWKQWSDLLSVKEFASSDYVGDDDLPWKGTQAKRWLGTLWMPHSGLPLADGVRSCFWYHRTAIGHAVGADVQSDITWHGDHASHFVSNSMSQGAALIDGKGVTCLQAKE</sequence>
<dbReference type="InterPro" id="IPR045565">
    <property type="entry name" value="Phage_capsid_2"/>
</dbReference>
<evidence type="ECO:0008006" key="5">
    <source>
        <dbReference type="Google" id="ProtNLM"/>
    </source>
</evidence>
<reference evidence="1 3" key="2">
    <citation type="submission" date="2017-10" db="EMBL/GenBank/DDBJ databases">
        <title>Biodiversity and function of Thalassospira species in the particle-attached aromatic-hydrocarbon-degrading consortia from the surface seawater of the China South Sea.</title>
        <authorList>
            <person name="Dong C."/>
            <person name="Liu R."/>
            <person name="Shao Z."/>
        </authorList>
    </citation>
    <scope>NUCLEOTIDE SEQUENCE [LARGE SCALE GENOMIC DNA]</scope>
    <source>
        <strain evidence="1 3">CSC3H3</strain>
    </source>
</reference>
<keyword evidence="3" id="KW-1185">Reference proteome</keyword>
<evidence type="ECO:0000313" key="2">
    <source>
        <dbReference type="EMBL" id="PKR56038.1"/>
    </source>
</evidence>
<dbReference type="Proteomes" id="UP000233458">
    <property type="component" value="Chromosome"/>
</dbReference>
<dbReference type="EMBL" id="NWTK01000001">
    <property type="protein sequence ID" value="PKR56038.1"/>
    <property type="molecule type" value="Genomic_DNA"/>
</dbReference>